<accession>A0AA40A118</accession>
<protein>
    <submittedName>
        <fullName evidence="1">Uncharacterized protein</fullName>
    </submittedName>
</protein>
<dbReference type="EMBL" id="JAUKUA010000006">
    <property type="protein sequence ID" value="KAK0707294.1"/>
    <property type="molecule type" value="Genomic_DNA"/>
</dbReference>
<organism evidence="1 2">
    <name type="scientific">Lasiosphaeris hirsuta</name>
    <dbReference type="NCBI Taxonomy" id="260670"/>
    <lineage>
        <taxon>Eukaryota</taxon>
        <taxon>Fungi</taxon>
        <taxon>Dikarya</taxon>
        <taxon>Ascomycota</taxon>
        <taxon>Pezizomycotina</taxon>
        <taxon>Sordariomycetes</taxon>
        <taxon>Sordariomycetidae</taxon>
        <taxon>Sordariales</taxon>
        <taxon>Lasiosphaeriaceae</taxon>
        <taxon>Lasiosphaeris</taxon>
    </lineage>
</organism>
<name>A0AA40A118_9PEZI</name>
<evidence type="ECO:0000313" key="1">
    <source>
        <dbReference type="EMBL" id="KAK0707294.1"/>
    </source>
</evidence>
<sequence length="103" mass="11448">MCTLDFVRINDIYREANNYAVSERSEQAIAADAGRICIACMALALAQGNANSRTAAYGYCSGACANMAFDSVRDHTEQYWLLAGIGAYVAGNYIYDVWMNFYW</sequence>
<proteinExistence type="predicted"/>
<gene>
    <name evidence="1" type="ORF">B0H67DRAFT_685638</name>
</gene>
<dbReference type="AlphaFoldDB" id="A0AA40A118"/>
<comment type="caution">
    <text evidence="1">The sequence shown here is derived from an EMBL/GenBank/DDBJ whole genome shotgun (WGS) entry which is preliminary data.</text>
</comment>
<evidence type="ECO:0000313" key="2">
    <source>
        <dbReference type="Proteomes" id="UP001172102"/>
    </source>
</evidence>
<reference evidence="1" key="1">
    <citation type="submission" date="2023-06" db="EMBL/GenBank/DDBJ databases">
        <title>Genome-scale phylogeny and comparative genomics of the fungal order Sordariales.</title>
        <authorList>
            <consortium name="Lawrence Berkeley National Laboratory"/>
            <person name="Hensen N."/>
            <person name="Bonometti L."/>
            <person name="Westerberg I."/>
            <person name="Brannstrom I.O."/>
            <person name="Guillou S."/>
            <person name="Cros-Aarteil S."/>
            <person name="Calhoun S."/>
            <person name="Haridas S."/>
            <person name="Kuo A."/>
            <person name="Mondo S."/>
            <person name="Pangilinan J."/>
            <person name="Riley R."/>
            <person name="Labutti K."/>
            <person name="Andreopoulos B."/>
            <person name="Lipzen A."/>
            <person name="Chen C."/>
            <person name="Yanf M."/>
            <person name="Daum C."/>
            <person name="Ng V."/>
            <person name="Clum A."/>
            <person name="Steindorff A."/>
            <person name="Ohm R."/>
            <person name="Martin F."/>
            <person name="Silar P."/>
            <person name="Natvig D."/>
            <person name="Lalanne C."/>
            <person name="Gautier V."/>
            <person name="Ament-Velasquez S.L."/>
            <person name="Kruys A."/>
            <person name="Hutchinson M.I."/>
            <person name="Powell A.J."/>
            <person name="Barry K."/>
            <person name="Miller A.N."/>
            <person name="Grigoriev I.V."/>
            <person name="Debuchy R."/>
            <person name="Gladieux P."/>
            <person name="Thoren M.H."/>
            <person name="Johannesson H."/>
        </authorList>
    </citation>
    <scope>NUCLEOTIDE SEQUENCE</scope>
    <source>
        <strain evidence="1">SMH4607-1</strain>
    </source>
</reference>
<dbReference type="Proteomes" id="UP001172102">
    <property type="component" value="Unassembled WGS sequence"/>
</dbReference>
<keyword evidence="2" id="KW-1185">Reference proteome</keyword>